<dbReference type="InterPro" id="IPR001579">
    <property type="entry name" value="Glyco_hydro_18_chit_AS"/>
</dbReference>
<dbReference type="EMBL" id="JAIZPD010000008">
    <property type="protein sequence ID" value="KAH0961186.1"/>
    <property type="molecule type" value="Genomic_DNA"/>
</dbReference>
<sequence>MQAVVGLASPSQPADALEKRSGASYVNMVYWPYWANKELRDVDAADISHIMYAFGKVLPDGTVEQREPVADVGSTTQTENAGGKWAQLFLFKQANPHVKTVLSIGGWPKDEEKAWFASAASTVESRERFVETATQLMLDGGFDGLDIDWEYPVGAKESKDHAELLKALRQKLDGLKESYSGYHFLLTLATSASSWWHSHLSFDDLIPVLDFWYIMAYDYTGSWGDVLLHNANLFRSKKNPNGTQMSTDEGIEALKTKGISASKMVLGLPSYAQVFRDLLQPGDKKTTRNFVASESLKDMKLDEFDITCDDEATIATKAQYVKDKGLAGTFMWDVNHDLPGKNALYVAAAKALGQLDRSRSCQEYPDSRYANIRGQAKPKTTASTTTASTSKASSATSKQMTTSTAPNSSSARILTSSSSALASSGNQWGNKTTPALPRLSSSSSSVVPTSSLMASSASSASSASDETVSSSASSGTQSSHAATRTSVTVPCALCNLPDYMIPAINADGMVVKTVFVIVIKQITVACPDKAACAGPSAVTLTQSVFTTVCPIDASPATPTVDVAPDAGVEPISVSVAGRVVAMCATELGCHATDAAPTSGPGRTDSRSGKAHSSGPNGHLPGGSDGQTSDKLAEPARVDIQAKVDVQAKVNGQSGASGAGKEGEHNHQKHPGSQPPVGGSASGAGRLSGSKPTLSCTPRPSHPVSAQASSEAALRVSPQSNPEAGHGVSAQADLEVNYRVSPHSNPEAGHGVSAQADSEVNYRVSPHSNPEAGHGVSAQADSEVNYRVSPHSNPEAGHGVSAQADSEANYRVSPQSNPGAGHRSSTNAEANHRVPAQSNPEVNHGVSLMVDSEAAQRVSPQPHPEAANRASTQSSPVAGAESIHRLPNSANTTAIQRVASAAAPSGALPVDGQAKAVLTAGAAQTFVSAWAALAVFAMLF</sequence>
<feature type="compositionally biased region" description="Low complexity" evidence="11">
    <location>
        <begin position="377"/>
        <end position="424"/>
    </location>
</feature>
<reference evidence="13" key="1">
    <citation type="submission" date="2021-09" db="EMBL/GenBank/DDBJ databases">
        <title>A high-quality genome of the endoparasitic fungus Hirsutella rhossiliensis with a comparison of Hirsutella genomes reveals transposable elements contributing to genome size variation.</title>
        <authorList>
            <person name="Lin R."/>
            <person name="Jiao Y."/>
            <person name="Sun X."/>
            <person name="Ling J."/>
            <person name="Xie B."/>
            <person name="Cheng X."/>
        </authorList>
    </citation>
    <scope>NUCLEOTIDE SEQUENCE</scope>
    <source>
        <strain evidence="13">HR02</strain>
    </source>
</reference>
<evidence type="ECO:0000313" key="14">
    <source>
        <dbReference type="Proteomes" id="UP000824596"/>
    </source>
</evidence>
<dbReference type="RefSeq" id="XP_044718699.1">
    <property type="nucleotide sequence ID" value="XM_044865735.1"/>
</dbReference>
<feature type="compositionally biased region" description="Polar residues" evidence="11">
    <location>
        <begin position="811"/>
        <end position="828"/>
    </location>
</feature>
<gene>
    <name evidence="13" type="ORF">HRG_07264</name>
</gene>
<dbReference type="PROSITE" id="PS51910">
    <property type="entry name" value="GH18_2"/>
    <property type="match status" value="1"/>
</dbReference>
<dbReference type="InterPro" id="IPR050314">
    <property type="entry name" value="Glycosyl_Hydrlase_18"/>
</dbReference>
<feature type="region of interest" description="Disordered" evidence="11">
    <location>
        <begin position="786"/>
        <end position="841"/>
    </location>
</feature>
<evidence type="ECO:0000256" key="4">
    <source>
        <dbReference type="ARBA" id="ARBA00022525"/>
    </source>
</evidence>
<comment type="catalytic activity">
    <reaction evidence="1">
        <text>Random endo-hydrolysis of N-acetyl-beta-D-glucosaminide (1-&gt;4)-beta-linkages in chitin and chitodextrins.</text>
        <dbReference type="EC" id="3.2.1.14"/>
    </reaction>
</comment>
<dbReference type="GO" id="GO:0008061">
    <property type="term" value="F:chitin binding"/>
    <property type="evidence" value="ECO:0007669"/>
    <property type="project" value="InterPro"/>
</dbReference>
<protein>
    <recommendedName>
        <fullName evidence="3">chitinase</fullName>
        <ecNumber evidence="3">3.2.1.14</ecNumber>
    </recommendedName>
</protein>
<accession>A0A9P8SFW4</accession>
<dbReference type="InterPro" id="IPR001223">
    <property type="entry name" value="Glyco_hydro18_cat"/>
</dbReference>
<evidence type="ECO:0000256" key="10">
    <source>
        <dbReference type="RuleBase" id="RU000489"/>
    </source>
</evidence>
<dbReference type="EC" id="3.2.1.14" evidence="3"/>
<evidence type="ECO:0000259" key="12">
    <source>
        <dbReference type="PROSITE" id="PS51910"/>
    </source>
</evidence>
<dbReference type="GO" id="GO:0006032">
    <property type="term" value="P:chitin catabolic process"/>
    <property type="evidence" value="ECO:0007669"/>
    <property type="project" value="UniProtKB-KW"/>
</dbReference>
<feature type="compositionally biased region" description="Low complexity" evidence="11">
    <location>
        <begin position="432"/>
        <end position="480"/>
    </location>
</feature>
<dbReference type="PANTHER" id="PTHR11177">
    <property type="entry name" value="CHITINASE"/>
    <property type="match status" value="1"/>
</dbReference>
<feature type="domain" description="GH18" evidence="12">
    <location>
        <begin position="25"/>
        <end position="355"/>
    </location>
</feature>
<evidence type="ECO:0000313" key="13">
    <source>
        <dbReference type="EMBL" id="KAH0961186.1"/>
    </source>
</evidence>
<keyword evidence="6" id="KW-0146">Chitin degradation</keyword>
<evidence type="ECO:0000256" key="1">
    <source>
        <dbReference type="ARBA" id="ARBA00000822"/>
    </source>
</evidence>
<keyword evidence="5 10" id="KW-0378">Hydrolase</keyword>
<dbReference type="InterPro" id="IPR017853">
    <property type="entry name" value="GH"/>
</dbReference>
<feature type="region of interest" description="Disordered" evidence="11">
    <location>
        <begin position="853"/>
        <end position="873"/>
    </location>
</feature>
<evidence type="ECO:0000256" key="5">
    <source>
        <dbReference type="ARBA" id="ARBA00022801"/>
    </source>
</evidence>
<feature type="region of interest" description="Disordered" evidence="11">
    <location>
        <begin position="371"/>
        <end position="480"/>
    </location>
</feature>
<organism evidence="13 14">
    <name type="scientific">Hirsutella rhossiliensis</name>
    <dbReference type="NCBI Taxonomy" id="111463"/>
    <lineage>
        <taxon>Eukaryota</taxon>
        <taxon>Fungi</taxon>
        <taxon>Dikarya</taxon>
        <taxon>Ascomycota</taxon>
        <taxon>Pezizomycotina</taxon>
        <taxon>Sordariomycetes</taxon>
        <taxon>Hypocreomycetidae</taxon>
        <taxon>Hypocreales</taxon>
        <taxon>Ophiocordycipitaceae</taxon>
        <taxon>Hirsutella</taxon>
    </lineage>
</organism>
<dbReference type="GeneID" id="68356393"/>
<dbReference type="Pfam" id="PF00704">
    <property type="entry name" value="Glyco_hydro_18"/>
    <property type="match status" value="1"/>
</dbReference>
<dbReference type="GO" id="GO:0000272">
    <property type="term" value="P:polysaccharide catabolic process"/>
    <property type="evidence" value="ECO:0007669"/>
    <property type="project" value="UniProtKB-KW"/>
</dbReference>
<dbReference type="InterPro" id="IPR011583">
    <property type="entry name" value="Chitinase_II/V-like_cat"/>
</dbReference>
<keyword evidence="14" id="KW-1185">Reference proteome</keyword>
<dbReference type="SMART" id="SM00636">
    <property type="entry name" value="Glyco_18"/>
    <property type="match status" value="1"/>
</dbReference>
<evidence type="ECO:0000256" key="6">
    <source>
        <dbReference type="ARBA" id="ARBA00023024"/>
    </source>
</evidence>
<comment type="subcellular location">
    <subcellularLocation>
        <location evidence="2">Secreted</location>
    </subcellularLocation>
</comment>
<proteinExistence type="predicted"/>
<feature type="region of interest" description="Disordered" evidence="11">
    <location>
        <begin position="651"/>
        <end position="726"/>
    </location>
</feature>
<dbReference type="OrthoDB" id="76388at2759"/>
<evidence type="ECO:0000256" key="3">
    <source>
        <dbReference type="ARBA" id="ARBA00012729"/>
    </source>
</evidence>
<evidence type="ECO:0000256" key="7">
    <source>
        <dbReference type="ARBA" id="ARBA00023277"/>
    </source>
</evidence>
<dbReference type="AlphaFoldDB" id="A0A9P8SFW4"/>
<feature type="region of interest" description="Disordered" evidence="11">
    <location>
        <begin position="591"/>
        <end position="629"/>
    </location>
</feature>
<dbReference type="GO" id="GO:0005576">
    <property type="term" value="C:extracellular region"/>
    <property type="evidence" value="ECO:0007669"/>
    <property type="project" value="UniProtKB-SubCell"/>
</dbReference>
<evidence type="ECO:0000256" key="2">
    <source>
        <dbReference type="ARBA" id="ARBA00004613"/>
    </source>
</evidence>
<dbReference type="Proteomes" id="UP000824596">
    <property type="component" value="Unassembled WGS sequence"/>
</dbReference>
<keyword evidence="9" id="KW-0624">Polysaccharide degradation</keyword>
<feature type="compositionally biased region" description="Polar residues" evidence="11">
    <location>
        <begin position="690"/>
        <end position="709"/>
    </location>
</feature>
<dbReference type="GO" id="GO:0008843">
    <property type="term" value="F:endochitinase activity"/>
    <property type="evidence" value="ECO:0007669"/>
    <property type="project" value="UniProtKB-EC"/>
</dbReference>
<dbReference type="SUPFAM" id="SSF51445">
    <property type="entry name" value="(Trans)glycosidases"/>
    <property type="match status" value="1"/>
</dbReference>
<evidence type="ECO:0000256" key="8">
    <source>
        <dbReference type="ARBA" id="ARBA00023295"/>
    </source>
</evidence>
<comment type="caution">
    <text evidence="13">The sequence shown here is derived from an EMBL/GenBank/DDBJ whole genome shotgun (WGS) entry which is preliminary data.</text>
</comment>
<keyword evidence="7" id="KW-0119">Carbohydrate metabolism</keyword>
<dbReference type="PANTHER" id="PTHR11177:SF317">
    <property type="entry name" value="CHITINASE 12-RELATED"/>
    <property type="match status" value="1"/>
</dbReference>
<evidence type="ECO:0000256" key="9">
    <source>
        <dbReference type="ARBA" id="ARBA00023326"/>
    </source>
</evidence>
<dbReference type="PROSITE" id="PS01095">
    <property type="entry name" value="GH18_1"/>
    <property type="match status" value="1"/>
</dbReference>
<keyword evidence="8 10" id="KW-0326">Glycosidase</keyword>
<evidence type="ECO:0000256" key="11">
    <source>
        <dbReference type="SAM" id="MobiDB-lite"/>
    </source>
</evidence>
<dbReference type="Gene3D" id="3.20.20.80">
    <property type="entry name" value="Glycosidases"/>
    <property type="match status" value="1"/>
</dbReference>
<name>A0A9P8SFW4_9HYPO</name>
<keyword evidence="4" id="KW-0964">Secreted</keyword>